<feature type="compositionally biased region" description="Acidic residues" evidence="1">
    <location>
        <begin position="291"/>
        <end position="310"/>
    </location>
</feature>
<dbReference type="EMBL" id="VCAZ01000142">
    <property type="protein sequence ID" value="TSX72113.1"/>
    <property type="molecule type" value="Genomic_DNA"/>
</dbReference>
<accession>A0A556V7H2</accession>
<feature type="compositionally biased region" description="Acidic residues" evidence="1">
    <location>
        <begin position="267"/>
        <end position="283"/>
    </location>
</feature>
<organism evidence="2 3">
    <name type="scientific">Bagarius yarrelli</name>
    <name type="common">Goonch</name>
    <name type="synonym">Bagrus yarrelli</name>
    <dbReference type="NCBI Taxonomy" id="175774"/>
    <lineage>
        <taxon>Eukaryota</taxon>
        <taxon>Metazoa</taxon>
        <taxon>Chordata</taxon>
        <taxon>Craniata</taxon>
        <taxon>Vertebrata</taxon>
        <taxon>Euteleostomi</taxon>
        <taxon>Actinopterygii</taxon>
        <taxon>Neopterygii</taxon>
        <taxon>Teleostei</taxon>
        <taxon>Ostariophysi</taxon>
        <taxon>Siluriformes</taxon>
        <taxon>Sisoridae</taxon>
        <taxon>Sisorinae</taxon>
        <taxon>Bagarius</taxon>
    </lineage>
</organism>
<reference evidence="2 3" key="1">
    <citation type="journal article" date="2019" name="Genome Biol. Evol.">
        <title>Whole-Genome Sequencing of the Giant Devil Catfish, Bagarius yarrelli.</title>
        <authorList>
            <person name="Jiang W."/>
            <person name="Lv Y."/>
            <person name="Cheng L."/>
            <person name="Yang K."/>
            <person name="Chao B."/>
            <person name="Wang X."/>
            <person name="Li Y."/>
            <person name="Pan X."/>
            <person name="You X."/>
            <person name="Zhang Y."/>
            <person name="Yang J."/>
            <person name="Li J."/>
            <person name="Zhang X."/>
            <person name="Liu S."/>
            <person name="Sun C."/>
            <person name="Yang J."/>
            <person name="Shi Q."/>
        </authorList>
    </citation>
    <scope>NUCLEOTIDE SEQUENCE [LARGE SCALE GENOMIC DNA]</scope>
    <source>
        <strain evidence="2">JWS20170419001</strain>
        <tissue evidence="2">Muscle</tissue>
    </source>
</reference>
<dbReference type="AlphaFoldDB" id="A0A556V7H2"/>
<keyword evidence="2" id="KW-0378">Hydrolase</keyword>
<dbReference type="GO" id="GO:0071013">
    <property type="term" value="C:catalytic step 2 spliceosome"/>
    <property type="evidence" value="ECO:0007669"/>
    <property type="project" value="TreeGrafter"/>
</dbReference>
<evidence type="ECO:0000313" key="2">
    <source>
        <dbReference type="EMBL" id="TSX72113.1"/>
    </source>
</evidence>
<dbReference type="PANTHER" id="PTHR18934">
    <property type="entry name" value="ATP-DEPENDENT RNA HELICASE"/>
    <property type="match status" value="1"/>
</dbReference>
<name>A0A556V7H2_BAGYA</name>
<dbReference type="Gene3D" id="3.40.50.300">
    <property type="entry name" value="P-loop containing nucleotide triphosphate hydrolases"/>
    <property type="match status" value="1"/>
</dbReference>
<evidence type="ECO:0000256" key="1">
    <source>
        <dbReference type="SAM" id="MobiDB-lite"/>
    </source>
</evidence>
<dbReference type="OrthoDB" id="286395at2759"/>
<feature type="compositionally biased region" description="Basic and acidic residues" evidence="1">
    <location>
        <begin position="215"/>
        <end position="252"/>
    </location>
</feature>
<keyword evidence="2" id="KW-0067">ATP-binding</keyword>
<comment type="caution">
    <text evidence="2">The sequence shown here is derived from an EMBL/GenBank/DDBJ whole genome shotgun (WGS) entry which is preliminary data.</text>
</comment>
<dbReference type="PANTHER" id="PTHR18934:SF136">
    <property type="entry name" value="ATP-DEPENDENT RNA HELICASE DHX35-RELATED"/>
    <property type="match status" value="1"/>
</dbReference>
<dbReference type="GO" id="GO:0003723">
    <property type="term" value="F:RNA binding"/>
    <property type="evidence" value="ECO:0007669"/>
    <property type="project" value="TreeGrafter"/>
</dbReference>
<gene>
    <name evidence="2" type="ORF">Baya_13974</name>
</gene>
<feature type="region of interest" description="Disordered" evidence="1">
    <location>
        <begin position="207"/>
        <end position="338"/>
    </location>
</feature>
<proteinExistence type="predicted"/>
<keyword evidence="2" id="KW-0547">Nucleotide-binding</keyword>
<dbReference type="InterPro" id="IPR027417">
    <property type="entry name" value="P-loop_NTPase"/>
</dbReference>
<keyword evidence="2" id="KW-0347">Helicase</keyword>
<feature type="compositionally biased region" description="Polar residues" evidence="1">
    <location>
        <begin position="324"/>
        <end position="338"/>
    </location>
</feature>
<evidence type="ECO:0000313" key="3">
    <source>
        <dbReference type="Proteomes" id="UP000319801"/>
    </source>
</evidence>
<dbReference type="SUPFAM" id="SSF52540">
    <property type="entry name" value="P-loop containing nucleoside triphosphate hydrolases"/>
    <property type="match status" value="1"/>
</dbReference>
<keyword evidence="3" id="KW-1185">Reference proteome</keyword>
<sequence length="338" mass="39756">MRTKDNFVLIVGPSNDTRETDDKNHLRSCERTGTFPQLENKLAVDSRSFDPPPFGDQEIEMPFGLDLTATQFCMTGHGLAKPDEFLDVVYWFRQIIAIILGLIWGVHRNNILYMVESFQTLVILGETGSGKSTQIPQYLLEAGWAAEGKVIGVTQPRRVAATSVCIAAYHNQLNKTFLFYSELKHASFISELITLLLSNLWGEEEKAQEEEQEEKEEHQEEEKLEKKDAQEEEHQKEEEQEEEKKWRRKEIISEEEQEEQEERRDEEQEEEEKEEDEEEEQGEQEGKEEEKQEQEEKEEDEEEQEEEGEEEKERKQPCFCLHHPNQTTNNSIRMWSRI</sequence>
<dbReference type="GO" id="GO:0004386">
    <property type="term" value="F:helicase activity"/>
    <property type="evidence" value="ECO:0007669"/>
    <property type="project" value="UniProtKB-KW"/>
</dbReference>
<dbReference type="Proteomes" id="UP000319801">
    <property type="component" value="Unassembled WGS sequence"/>
</dbReference>
<protein>
    <submittedName>
        <fullName evidence="2">Putative ATP-dependent RNA helicase DHX35</fullName>
    </submittedName>
</protein>